<dbReference type="Gene3D" id="2.70.150.10">
    <property type="entry name" value="Calcium-transporting ATPase, cytoplasmic transduction domain A"/>
    <property type="match status" value="2"/>
</dbReference>
<dbReference type="InterPro" id="IPR036412">
    <property type="entry name" value="HAD-like_sf"/>
</dbReference>
<dbReference type="SMART" id="SM00831">
    <property type="entry name" value="Cation_ATPase_N"/>
    <property type="match status" value="1"/>
</dbReference>
<keyword evidence="6" id="KW-0460">Magnesium</keyword>
<dbReference type="RefSeq" id="WP_127082193.1">
    <property type="nucleotide sequence ID" value="NZ_RSCL01000008.1"/>
</dbReference>
<comment type="caution">
    <text evidence="11">The sequence shown here is derived from an EMBL/GenBank/DDBJ whole genome shotgun (WGS) entry which is preliminary data.</text>
</comment>
<dbReference type="InterPro" id="IPR004014">
    <property type="entry name" value="ATPase_P-typ_cation-transptr_N"/>
</dbReference>
<accession>A0A433VI27</accession>
<protein>
    <recommendedName>
        <fullName evidence="10">Cation-transporting P-type ATPase N-terminal domain-containing protein</fullName>
    </recommendedName>
</protein>
<evidence type="ECO:0000256" key="1">
    <source>
        <dbReference type="ARBA" id="ARBA00004141"/>
    </source>
</evidence>
<keyword evidence="8 9" id="KW-0472">Membrane</keyword>
<dbReference type="SUPFAM" id="SSF81665">
    <property type="entry name" value="Calcium ATPase, transmembrane domain M"/>
    <property type="match status" value="1"/>
</dbReference>
<feature type="domain" description="Cation-transporting P-type ATPase N-terminal" evidence="10">
    <location>
        <begin position="3"/>
        <end position="76"/>
    </location>
</feature>
<reference evidence="11" key="1">
    <citation type="submission" date="2018-12" db="EMBL/GenBank/DDBJ databases">
        <authorList>
            <person name="Will S."/>
            <person name="Neumann-Schaal M."/>
            <person name="Henke P."/>
        </authorList>
    </citation>
    <scope>NUCLEOTIDE SEQUENCE</scope>
    <source>
        <strain evidence="11">PCC 7102</strain>
    </source>
</reference>
<feature type="transmembrane region" description="Helical" evidence="9">
    <location>
        <begin position="56"/>
        <end position="74"/>
    </location>
</feature>
<feature type="transmembrane region" description="Helical" evidence="9">
    <location>
        <begin position="604"/>
        <end position="621"/>
    </location>
</feature>
<dbReference type="Pfam" id="PF00122">
    <property type="entry name" value="E1-E2_ATPase"/>
    <property type="match status" value="1"/>
</dbReference>
<evidence type="ECO:0000259" key="10">
    <source>
        <dbReference type="SMART" id="SM00831"/>
    </source>
</evidence>
<evidence type="ECO:0000256" key="8">
    <source>
        <dbReference type="ARBA" id="ARBA00023136"/>
    </source>
</evidence>
<evidence type="ECO:0000313" key="11">
    <source>
        <dbReference type="EMBL" id="RUT05748.1"/>
    </source>
</evidence>
<dbReference type="InterPro" id="IPR008250">
    <property type="entry name" value="ATPase_P-typ_transduc_dom_A_sf"/>
</dbReference>
<evidence type="ECO:0000256" key="2">
    <source>
        <dbReference type="ARBA" id="ARBA00022692"/>
    </source>
</evidence>
<dbReference type="PRINTS" id="PR00119">
    <property type="entry name" value="CATATPASE"/>
</dbReference>
<feature type="transmembrane region" description="Helical" evidence="9">
    <location>
        <begin position="221"/>
        <end position="240"/>
    </location>
</feature>
<dbReference type="GO" id="GO:0005524">
    <property type="term" value="F:ATP binding"/>
    <property type="evidence" value="ECO:0007669"/>
    <property type="project" value="UniProtKB-KW"/>
</dbReference>
<gene>
    <name evidence="11" type="ORF">DSM106972_037550</name>
</gene>
<proteinExistence type="predicted"/>
<name>A0A433VI27_9CYAN</name>
<dbReference type="InterPro" id="IPR023298">
    <property type="entry name" value="ATPase_P-typ_TM_dom_sf"/>
</dbReference>
<keyword evidence="2 9" id="KW-0812">Transmembrane</keyword>
<dbReference type="Gene3D" id="1.20.1110.10">
    <property type="entry name" value="Calcium-transporting ATPase, transmembrane domain"/>
    <property type="match status" value="3"/>
</dbReference>
<evidence type="ECO:0000256" key="3">
    <source>
        <dbReference type="ARBA" id="ARBA00022723"/>
    </source>
</evidence>
<dbReference type="SUPFAM" id="SSF81653">
    <property type="entry name" value="Calcium ATPase, transduction domain A"/>
    <property type="match status" value="1"/>
</dbReference>
<feature type="transmembrane region" description="Helical" evidence="9">
    <location>
        <begin position="80"/>
        <end position="96"/>
    </location>
</feature>
<dbReference type="PANTHER" id="PTHR24093">
    <property type="entry name" value="CATION TRANSPORTING ATPASE"/>
    <property type="match status" value="1"/>
</dbReference>
<reference evidence="11" key="2">
    <citation type="journal article" date="2019" name="Genome Biol. Evol.">
        <title>Day and night: Metabolic profiles and evolutionary relationships of six axenic non-marine cyanobacteria.</title>
        <authorList>
            <person name="Will S.E."/>
            <person name="Henke P."/>
            <person name="Boedeker C."/>
            <person name="Huang S."/>
            <person name="Brinkmann H."/>
            <person name="Rohde M."/>
            <person name="Jarek M."/>
            <person name="Friedl T."/>
            <person name="Seufert S."/>
            <person name="Schumacher M."/>
            <person name="Overmann J."/>
            <person name="Neumann-Schaal M."/>
            <person name="Petersen J."/>
        </authorList>
    </citation>
    <scope>NUCLEOTIDE SEQUENCE [LARGE SCALE GENOMIC DNA]</scope>
    <source>
        <strain evidence="11">PCC 7102</strain>
    </source>
</reference>
<dbReference type="AlphaFoldDB" id="A0A433VI27"/>
<dbReference type="EMBL" id="RSCL01000008">
    <property type="protein sequence ID" value="RUT05748.1"/>
    <property type="molecule type" value="Genomic_DNA"/>
</dbReference>
<feature type="transmembrane region" description="Helical" evidence="9">
    <location>
        <begin position="246"/>
        <end position="273"/>
    </location>
</feature>
<evidence type="ECO:0000256" key="5">
    <source>
        <dbReference type="ARBA" id="ARBA00022840"/>
    </source>
</evidence>
<dbReference type="Pfam" id="PF00689">
    <property type="entry name" value="Cation_ATPase_C"/>
    <property type="match status" value="1"/>
</dbReference>
<evidence type="ECO:0000313" key="12">
    <source>
        <dbReference type="Proteomes" id="UP000271624"/>
    </source>
</evidence>
<keyword evidence="7 9" id="KW-1133">Transmembrane helix</keyword>
<dbReference type="GO" id="GO:0016887">
    <property type="term" value="F:ATP hydrolysis activity"/>
    <property type="evidence" value="ECO:0007669"/>
    <property type="project" value="InterPro"/>
</dbReference>
<dbReference type="Gene3D" id="3.40.50.1000">
    <property type="entry name" value="HAD superfamily/HAD-like"/>
    <property type="match status" value="1"/>
</dbReference>
<dbReference type="OrthoDB" id="499468at2"/>
<feature type="transmembrane region" description="Helical" evidence="9">
    <location>
        <begin position="464"/>
        <end position="485"/>
    </location>
</feature>
<sequence length="658" mass="72125">MSNLCELDVTQILQKLHSNAFDGLTTSEANLRLKKYGNNEQVEQLRSIKQIFWEQISATLVIVLILSAVITPIFGDYKEAVGIIAMIVLICCLGFTQEYRAQKAIITLKKLSVPDVKVLRDGYIQKISALHLVPGDIIYLETEDIVPADCQVLESQNFRVEESADVIYTSSIYKSSVVICGQAKAIVTETGVNTKFGCITNHTTATSPTSLQLRLEKLGRILTIVVFSVVGIILAFGLLRGEDPKLMFLTAITLVVAALPEGLPAAIAIALALGARSLLKRRILVRNLSCVETLGFVTIIGSGKTGMNNSARPEVRSAVVNCKRAGIRPIMITPEHPLRAIHIAKEVNINTKARVVTGSQFNDLLKNKSTYRLKKVSVYASVSPTEKLAIVESLKRRRHVVAITGNGIDDIPTFHTADIGIAMGLRGTDVVKEAADIVLLDDNFASIVAAVKQGRVIYDNIRKFIKYLLSSNIGELLVMLIAPFLGMPLPLLPMQILWINLATDGLPALALSLEPPERNIMNRSPYPHDENIFSRGMGKDILWIGLLLGTVSLATGYIYFKSGAANWQTMLLTVLTLSQMGNALATRAERESLFKIGLFSNKPLLMAVALTLFMQLVIIYVPEFARIFSTTPLSATDLIVCLGLSSIVFWSTELKKCF</sequence>
<organism evidence="11 12">
    <name type="scientific">Dulcicalothrix desertica PCC 7102</name>
    <dbReference type="NCBI Taxonomy" id="232991"/>
    <lineage>
        <taxon>Bacteria</taxon>
        <taxon>Bacillati</taxon>
        <taxon>Cyanobacteriota</taxon>
        <taxon>Cyanophyceae</taxon>
        <taxon>Nostocales</taxon>
        <taxon>Calotrichaceae</taxon>
        <taxon>Dulcicalothrix</taxon>
    </lineage>
</organism>
<keyword evidence="5" id="KW-0067">ATP-binding</keyword>
<dbReference type="SUPFAM" id="SSF56784">
    <property type="entry name" value="HAD-like"/>
    <property type="match status" value="1"/>
</dbReference>
<dbReference type="Proteomes" id="UP000271624">
    <property type="component" value="Unassembled WGS sequence"/>
</dbReference>
<dbReference type="GO" id="GO:0005886">
    <property type="term" value="C:plasma membrane"/>
    <property type="evidence" value="ECO:0007669"/>
    <property type="project" value="TreeGrafter"/>
</dbReference>
<dbReference type="PANTHER" id="PTHR24093:SF506">
    <property type="entry name" value="CATION-TRANSPORTING ATPASE PMA1"/>
    <property type="match status" value="1"/>
</dbReference>
<evidence type="ECO:0000256" key="7">
    <source>
        <dbReference type="ARBA" id="ARBA00022989"/>
    </source>
</evidence>
<feature type="transmembrane region" description="Helical" evidence="9">
    <location>
        <begin position="541"/>
        <end position="560"/>
    </location>
</feature>
<dbReference type="NCBIfam" id="TIGR01494">
    <property type="entry name" value="ATPase_P-type"/>
    <property type="match status" value="2"/>
</dbReference>
<keyword evidence="3" id="KW-0479">Metal-binding</keyword>
<dbReference type="InterPro" id="IPR006068">
    <property type="entry name" value="ATPase_P-typ_cation-transptr_C"/>
</dbReference>
<evidence type="ECO:0000256" key="6">
    <source>
        <dbReference type="ARBA" id="ARBA00022842"/>
    </source>
</evidence>
<dbReference type="GO" id="GO:0005388">
    <property type="term" value="F:P-type calcium transporter activity"/>
    <property type="evidence" value="ECO:0007669"/>
    <property type="project" value="TreeGrafter"/>
</dbReference>
<dbReference type="InterPro" id="IPR023214">
    <property type="entry name" value="HAD_sf"/>
</dbReference>
<feature type="transmembrane region" description="Helical" evidence="9">
    <location>
        <begin position="633"/>
        <end position="652"/>
    </location>
</feature>
<dbReference type="InterPro" id="IPR059000">
    <property type="entry name" value="ATPase_P-type_domA"/>
</dbReference>
<keyword evidence="12" id="KW-1185">Reference proteome</keyword>
<evidence type="ECO:0000256" key="4">
    <source>
        <dbReference type="ARBA" id="ARBA00022741"/>
    </source>
</evidence>
<comment type="subcellular location">
    <subcellularLocation>
        <location evidence="1">Membrane</location>
        <topology evidence="1">Multi-pass membrane protein</topology>
    </subcellularLocation>
</comment>
<dbReference type="GO" id="GO:0046872">
    <property type="term" value="F:metal ion binding"/>
    <property type="evidence" value="ECO:0007669"/>
    <property type="project" value="UniProtKB-KW"/>
</dbReference>
<evidence type="ECO:0000256" key="9">
    <source>
        <dbReference type="SAM" id="Phobius"/>
    </source>
</evidence>
<dbReference type="Pfam" id="PF00690">
    <property type="entry name" value="Cation_ATPase_N"/>
    <property type="match status" value="1"/>
</dbReference>
<keyword evidence="4" id="KW-0547">Nucleotide-binding</keyword>
<dbReference type="InterPro" id="IPR001757">
    <property type="entry name" value="P_typ_ATPase"/>
</dbReference>